<dbReference type="InterPro" id="IPR005300">
    <property type="entry name" value="MltA_B"/>
</dbReference>
<feature type="domain" description="Lytic transglycosylase MltA" evidence="8">
    <location>
        <begin position="147"/>
        <end position="290"/>
    </location>
</feature>
<dbReference type="PROSITE" id="PS51257">
    <property type="entry name" value="PROKAR_LIPOPROTEIN"/>
    <property type="match status" value="1"/>
</dbReference>
<gene>
    <name evidence="9" type="ORF">HJA_09359</name>
</gene>
<dbReference type="PIRSF" id="PIRSF019422">
    <property type="entry name" value="MltA"/>
    <property type="match status" value="1"/>
</dbReference>
<feature type="signal peptide" evidence="7">
    <location>
        <begin position="1"/>
        <end position="21"/>
    </location>
</feature>
<dbReference type="PANTHER" id="PTHR30124">
    <property type="entry name" value="MEMBRANE-BOUND LYTIC MUREIN TRANSGLYCOSYLASE A"/>
    <property type="match status" value="1"/>
</dbReference>
<evidence type="ECO:0000256" key="6">
    <source>
        <dbReference type="SAM" id="MobiDB-lite"/>
    </source>
</evidence>
<evidence type="ECO:0000256" key="2">
    <source>
        <dbReference type="ARBA" id="ARBA00012587"/>
    </source>
</evidence>
<dbReference type="InterPro" id="IPR010611">
    <property type="entry name" value="3D_dom"/>
</dbReference>
<feature type="chain" id="PRO_5001572068" description="peptidoglycan lytic exotransglycosylase" evidence="7">
    <location>
        <begin position="22"/>
        <end position="410"/>
    </location>
</feature>
<dbReference type="SUPFAM" id="SSF50685">
    <property type="entry name" value="Barwin-like endoglucanases"/>
    <property type="match status" value="1"/>
</dbReference>
<evidence type="ECO:0000256" key="7">
    <source>
        <dbReference type="SAM" id="SignalP"/>
    </source>
</evidence>
<dbReference type="PANTHER" id="PTHR30124:SF0">
    <property type="entry name" value="MEMBRANE-BOUND LYTIC MUREIN TRANSGLYCOSYLASE A"/>
    <property type="match status" value="1"/>
</dbReference>
<evidence type="ECO:0000313" key="9">
    <source>
        <dbReference type="EMBL" id="KCZ88565.1"/>
    </source>
</evidence>
<dbReference type="InterPro" id="IPR026044">
    <property type="entry name" value="MltA"/>
</dbReference>
<dbReference type="PATRIC" id="fig|1280952.3.peg.1865"/>
<dbReference type="CDD" id="cd14668">
    <property type="entry name" value="mlta_B"/>
    <property type="match status" value="1"/>
</dbReference>
<dbReference type="eggNOG" id="COG2821">
    <property type="taxonomic scope" value="Bacteria"/>
</dbReference>
<dbReference type="GO" id="GO:0008933">
    <property type="term" value="F:peptidoglycan lytic transglycosylase activity"/>
    <property type="evidence" value="ECO:0007669"/>
    <property type="project" value="TreeGrafter"/>
</dbReference>
<dbReference type="CDD" id="cd14485">
    <property type="entry name" value="mltA_like_LT_A"/>
    <property type="match status" value="1"/>
</dbReference>
<dbReference type="GO" id="GO:0009254">
    <property type="term" value="P:peptidoglycan turnover"/>
    <property type="evidence" value="ECO:0007669"/>
    <property type="project" value="InterPro"/>
</dbReference>
<evidence type="ECO:0000259" key="8">
    <source>
        <dbReference type="SMART" id="SM00925"/>
    </source>
</evidence>
<name>A0A059FD55_9PROT</name>
<evidence type="ECO:0000256" key="4">
    <source>
        <dbReference type="ARBA" id="ARBA00023316"/>
    </source>
</evidence>
<dbReference type="Gene3D" id="2.40.40.10">
    <property type="entry name" value="RlpA-like domain"/>
    <property type="match status" value="1"/>
</dbReference>
<dbReference type="STRING" id="1280952.HJA_09359"/>
<evidence type="ECO:0000256" key="5">
    <source>
        <dbReference type="ARBA" id="ARBA00030918"/>
    </source>
</evidence>
<evidence type="ECO:0000313" key="10">
    <source>
        <dbReference type="Proteomes" id="UP000024816"/>
    </source>
</evidence>
<dbReference type="GO" id="GO:0009253">
    <property type="term" value="P:peptidoglycan catabolic process"/>
    <property type="evidence" value="ECO:0007669"/>
    <property type="project" value="TreeGrafter"/>
</dbReference>
<organism evidence="9 10">
    <name type="scientific">Hyphomonas jannaschiana VP2</name>
    <dbReference type="NCBI Taxonomy" id="1280952"/>
    <lineage>
        <taxon>Bacteria</taxon>
        <taxon>Pseudomonadati</taxon>
        <taxon>Pseudomonadota</taxon>
        <taxon>Alphaproteobacteria</taxon>
        <taxon>Hyphomonadales</taxon>
        <taxon>Hyphomonadaceae</taxon>
        <taxon>Hyphomonas</taxon>
    </lineage>
</organism>
<dbReference type="Pfam" id="PF03562">
    <property type="entry name" value="MltA"/>
    <property type="match status" value="1"/>
</dbReference>
<accession>A0A059FD55</accession>
<dbReference type="AlphaFoldDB" id="A0A059FD55"/>
<dbReference type="GO" id="GO:0071555">
    <property type="term" value="P:cell wall organization"/>
    <property type="evidence" value="ECO:0007669"/>
    <property type="project" value="UniProtKB-KW"/>
</dbReference>
<keyword evidence="10" id="KW-1185">Reference proteome</keyword>
<keyword evidence="7" id="KW-0732">Signal</keyword>
<dbReference type="GO" id="GO:0019867">
    <property type="term" value="C:outer membrane"/>
    <property type="evidence" value="ECO:0007669"/>
    <property type="project" value="InterPro"/>
</dbReference>
<sequence>MWSRFRSFVLLLLLAACQSQPAPIKVIQPTGPEVLQPLPPAAPPKLPAWETLAEFSDLPNWSSVRLEAAVSAFKRSCEKFSALEITAPLSSAAPWAGRVEDWAEPCGALSAARSDEDARALMEQVFVPVEVVPPDGSRKFTGYFEPTYEARRTPTPPFTEPVPALPADLIPNNGKPLQRLPNGTTRPYPARAQITTSGVQAIAYAHPADVFFLQIQGSGRLTFPDGTTMRAVYAAHNGHKFVSTANWLIRTGRITRGEASMQGIRAWMNRAGPAETRMAMNQNPRFVFFNAEVEGDPSLGPAGAEGVPLTPLGSMAVDTSLHPLGVPMFVQTTAPGLGGDWSGLLVAQDTGGAIKGAVRGDIYFGTGPQAGERAGTMNAPGRLWVFLPRAVAARIRNEGYAGLDMAPPAP</sequence>
<dbReference type="GO" id="GO:0004553">
    <property type="term" value="F:hydrolase activity, hydrolyzing O-glycosyl compounds"/>
    <property type="evidence" value="ECO:0007669"/>
    <property type="project" value="InterPro"/>
</dbReference>
<protein>
    <recommendedName>
        <fullName evidence="2">peptidoglycan lytic exotransglycosylase</fullName>
        <ecNumber evidence="2">4.2.2.n1</ecNumber>
    </recommendedName>
    <alternativeName>
        <fullName evidence="5">Murein hydrolase A</fullName>
    </alternativeName>
</protein>
<comment type="caution">
    <text evidence="9">The sequence shown here is derived from an EMBL/GenBank/DDBJ whole genome shotgun (WGS) entry which is preliminary data.</text>
</comment>
<comment type="catalytic activity">
    <reaction evidence="1">
        <text>Exolytic cleavage of the (1-&gt;4)-beta-glycosidic linkage between N-acetylmuramic acid (MurNAc) and N-acetylglucosamine (GlcNAc) residues in peptidoglycan, from either the reducing or the non-reducing ends of the peptidoglycan chains, with concomitant formation of a 1,6-anhydrobond in the MurNAc residue.</text>
        <dbReference type="EC" id="4.2.2.n1"/>
    </reaction>
</comment>
<dbReference type="InterPro" id="IPR036908">
    <property type="entry name" value="RlpA-like_sf"/>
</dbReference>
<evidence type="ECO:0000256" key="3">
    <source>
        <dbReference type="ARBA" id="ARBA00023239"/>
    </source>
</evidence>
<dbReference type="Pfam" id="PF06725">
    <property type="entry name" value="3D"/>
    <property type="match status" value="1"/>
</dbReference>
<reference evidence="9 10" key="1">
    <citation type="journal article" date="2014" name="Antonie Van Leeuwenhoek">
        <title>Hyphomonas beringensis sp. nov. and Hyphomonas chukchiensis sp. nov., isolated from surface seawater of the Bering Sea and Chukchi Sea.</title>
        <authorList>
            <person name="Li C."/>
            <person name="Lai Q."/>
            <person name="Li G."/>
            <person name="Dong C."/>
            <person name="Wang J."/>
            <person name="Liao Y."/>
            <person name="Shao Z."/>
        </authorList>
    </citation>
    <scope>NUCLEOTIDE SEQUENCE [LARGE SCALE GENOMIC DNA]</scope>
    <source>
        <strain evidence="9 10">VP2</strain>
    </source>
</reference>
<keyword evidence="4" id="KW-0961">Cell wall biogenesis/degradation</keyword>
<dbReference type="SMART" id="SM00925">
    <property type="entry name" value="MltA"/>
    <property type="match status" value="1"/>
</dbReference>
<evidence type="ECO:0000256" key="1">
    <source>
        <dbReference type="ARBA" id="ARBA00001420"/>
    </source>
</evidence>
<dbReference type="Proteomes" id="UP000024816">
    <property type="component" value="Unassembled WGS sequence"/>
</dbReference>
<dbReference type="EC" id="4.2.2.n1" evidence="2"/>
<keyword evidence="3" id="KW-0456">Lyase</keyword>
<proteinExistence type="predicted"/>
<feature type="region of interest" description="Disordered" evidence="6">
    <location>
        <begin position="164"/>
        <end position="184"/>
    </location>
</feature>
<dbReference type="OrthoDB" id="9783686at2"/>
<dbReference type="EMBL" id="ARYJ01000005">
    <property type="protein sequence ID" value="KCZ88565.1"/>
    <property type="molecule type" value="Genomic_DNA"/>
</dbReference>
<dbReference type="Gene3D" id="2.40.240.50">
    <property type="entry name" value="Barwin-like endoglucanases"/>
    <property type="match status" value="1"/>
</dbReference>